<dbReference type="Proteomes" id="UP000004622">
    <property type="component" value="Unassembled WGS sequence"/>
</dbReference>
<dbReference type="SUPFAM" id="SSF53756">
    <property type="entry name" value="UDP-Glycosyltransferase/glycogen phosphorylase"/>
    <property type="match status" value="1"/>
</dbReference>
<accession>I5BSS1</accession>
<proteinExistence type="predicted"/>
<name>I5BSS1_9HYPH</name>
<dbReference type="Gene3D" id="3.40.50.2000">
    <property type="entry name" value="Glycogen Phosphorylase B"/>
    <property type="match status" value="2"/>
</dbReference>
<gene>
    <name evidence="1" type="ORF">A33O_18284</name>
</gene>
<evidence type="ECO:0000313" key="1">
    <source>
        <dbReference type="EMBL" id="EIM72623.1"/>
    </source>
</evidence>
<evidence type="ECO:0000313" key="2">
    <source>
        <dbReference type="Proteomes" id="UP000004622"/>
    </source>
</evidence>
<reference evidence="1 2" key="1">
    <citation type="journal article" date="2012" name="J. Bacteriol.">
        <title>Genome Sequence of Nitratireductor aquibiodomus Strain RA22.</title>
        <authorList>
            <person name="Singh A."/>
            <person name="Jangir P.K."/>
            <person name="Kumari C."/>
            <person name="Sharma R."/>
        </authorList>
    </citation>
    <scope>NUCLEOTIDE SEQUENCE [LARGE SCALE GENOMIC DNA]</scope>
    <source>
        <strain evidence="1 2">RA22</strain>
    </source>
</reference>
<dbReference type="PATRIC" id="fig|1189611.3.peg.3691"/>
<comment type="caution">
    <text evidence="1">The sequence shown here is derived from an EMBL/GenBank/DDBJ whole genome shotgun (WGS) entry which is preliminary data.</text>
</comment>
<dbReference type="EMBL" id="AJXZ01000049">
    <property type="protein sequence ID" value="EIM72623.1"/>
    <property type="molecule type" value="Genomic_DNA"/>
</dbReference>
<sequence>MPDAIVGWYLEPYGLVASVIGHMLGVPVILRHAGSDLGRMRNLGGLKRFYDWALSHATQVITGKKQVAIEILRSAGVNEKAIVRCRGRRLCDSFSQLHDEFDLRTVVEHSVDWFSRYQLDPETLNALNEWNRLSLDCDGPVIGTYGKIAEVKGTYHLLDALEQLAERGDNFWYRGIWSATPNRLQHALGYLHRKPSLKGRVTILPPLAPWRIPAFIRSCNAVAFLENRFPIEFHGPQVPREVLACKRPLMLSREIFNKVYFKDQLAEEVNVMVIDDPHEVSAMANQISRLLNSPELLNCLGHHAGALSRILEAKALRSDPIVDVIEDVGGNERRAQAFG</sequence>
<organism evidence="1 2">
    <name type="scientific">Nitratireductor aquibiodomus RA22</name>
    <dbReference type="NCBI Taxonomy" id="1189611"/>
    <lineage>
        <taxon>Bacteria</taxon>
        <taxon>Pseudomonadati</taxon>
        <taxon>Pseudomonadota</taxon>
        <taxon>Alphaproteobacteria</taxon>
        <taxon>Hyphomicrobiales</taxon>
        <taxon>Phyllobacteriaceae</taxon>
        <taxon>Nitratireductor</taxon>
    </lineage>
</organism>
<dbReference type="GO" id="GO:0016740">
    <property type="term" value="F:transferase activity"/>
    <property type="evidence" value="ECO:0007669"/>
    <property type="project" value="UniProtKB-KW"/>
</dbReference>
<protein>
    <submittedName>
        <fullName evidence="1">Glycosyl transferase group 1 family protein</fullName>
    </submittedName>
</protein>
<keyword evidence="1" id="KW-0808">Transferase</keyword>
<dbReference type="AlphaFoldDB" id="I5BSS1"/>